<feature type="non-terminal residue" evidence="1">
    <location>
        <position position="28"/>
    </location>
</feature>
<sequence length="28" mass="3592">MQWFKINGKPYLLSKEQRRRKICVERKR</sequence>
<reference evidence="1 2" key="1">
    <citation type="journal article" date="2019" name="Genome Biol. Evol.">
        <title>Insights into the evolution of the New World diploid cottons (Gossypium, subgenus Houzingenia) based on genome sequencing.</title>
        <authorList>
            <person name="Grover C.E."/>
            <person name="Arick M.A. 2nd"/>
            <person name="Thrash A."/>
            <person name="Conover J.L."/>
            <person name="Sanders W.S."/>
            <person name="Peterson D.G."/>
            <person name="Frelichowski J.E."/>
            <person name="Scheffler J.A."/>
            <person name="Scheffler B.E."/>
            <person name="Wendel J.F."/>
        </authorList>
    </citation>
    <scope>NUCLEOTIDE SEQUENCE [LARGE SCALE GENOMIC DNA]</scope>
    <source>
        <strain evidence="1">1</strain>
        <tissue evidence="1">Leaf</tissue>
    </source>
</reference>
<organism evidence="1 2">
    <name type="scientific">Gossypium schwendimanii</name>
    <name type="common">Cotton</name>
    <dbReference type="NCBI Taxonomy" id="34291"/>
    <lineage>
        <taxon>Eukaryota</taxon>
        <taxon>Viridiplantae</taxon>
        <taxon>Streptophyta</taxon>
        <taxon>Embryophyta</taxon>
        <taxon>Tracheophyta</taxon>
        <taxon>Spermatophyta</taxon>
        <taxon>Magnoliopsida</taxon>
        <taxon>eudicotyledons</taxon>
        <taxon>Gunneridae</taxon>
        <taxon>Pentapetalae</taxon>
        <taxon>rosids</taxon>
        <taxon>malvids</taxon>
        <taxon>Malvales</taxon>
        <taxon>Malvaceae</taxon>
        <taxon>Malvoideae</taxon>
        <taxon>Gossypium</taxon>
    </lineage>
</organism>
<evidence type="ECO:0000313" key="2">
    <source>
        <dbReference type="Proteomes" id="UP000593576"/>
    </source>
</evidence>
<name>A0A7J9MES4_GOSSC</name>
<protein>
    <submittedName>
        <fullName evidence="1">Uncharacterized protein</fullName>
    </submittedName>
</protein>
<keyword evidence="2" id="KW-1185">Reference proteome</keyword>
<gene>
    <name evidence="1" type="ORF">Goshw_028043</name>
</gene>
<proteinExistence type="predicted"/>
<dbReference type="Proteomes" id="UP000593576">
    <property type="component" value="Unassembled WGS sequence"/>
</dbReference>
<dbReference type="AlphaFoldDB" id="A0A7J9MES4"/>
<dbReference type="EMBL" id="JABFAF010000010">
    <property type="protein sequence ID" value="MBA0869434.1"/>
    <property type="molecule type" value="Genomic_DNA"/>
</dbReference>
<accession>A0A7J9MES4</accession>
<evidence type="ECO:0000313" key="1">
    <source>
        <dbReference type="EMBL" id="MBA0869434.1"/>
    </source>
</evidence>
<comment type="caution">
    <text evidence="1">The sequence shown here is derived from an EMBL/GenBank/DDBJ whole genome shotgun (WGS) entry which is preliminary data.</text>
</comment>